<sequence length="119" mass="12952">MWRSAKVRSPVRAAAVGRAEMIVIEELQNSARSYRAVSWFLPDLLHSLRVSAPPVGGGTCSFGEHENDRATFQMCLGAAVRGPESFLGRNCSYGARPVLLDGTLPPHVDGYGFVTVFTR</sequence>
<gene>
    <name evidence="1" type="ORF">GCM10011374_04450</name>
</gene>
<dbReference type="AlphaFoldDB" id="A0A917LN76"/>
<comment type="caution">
    <text evidence="1">The sequence shown here is derived from an EMBL/GenBank/DDBJ whole genome shotgun (WGS) entry which is preliminary data.</text>
</comment>
<accession>A0A917LN76</accession>
<reference evidence="1" key="1">
    <citation type="journal article" date="2014" name="Int. J. Syst. Evol. Microbiol.">
        <title>Complete genome sequence of Corynebacterium casei LMG S-19264T (=DSM 44701T), isolated from a smear-ripened cheese.</title>
        <authorList>
            <consortium name="US DOE Joint Genome Institute (JGI-PGF)"/>
            <person name="Walter F."/>
            <person name="Albersmeier A."/>
            <person name="Kalinowski J."/>
            <person name="Ruckert C."/>
        </authorList>
    </citation>
    <scope>NUCLEOTIDE SEQUENCE</scope>
    <source>
        <strain evidence="1">CGMCC 1.12187</strain>
    </source>
</reference>
<proteinExistence type="predicted"/>
<evidence type="ECO:0000313" key="1">
    <source>
        <dbReference type="EMBL" id="GGG45247.1"/>
    </source>
</evidence>
<dbReference type="EMBL" id="BMEQ01000002">
    <property type="protein sequence ID" value="GGG45247.1"/>
    <property type="molecule type" value="Genomic_DNA"/>
</dbReference>
<evidence type="ECO:0000313" key="2">
    <source>
        <dbReference type="Proteomes" id="UP000638848"/>
    </source>
</evidence>
<reference evidence="1" key="2">
    <citation type="submission" date="2020-09" db="EMBL/GenBank/DDBJ databases">
        <authorList>
            <person name="Sun Q."/>
            <person name="Zhou Y."/>
        </authorList>
    </citation>
    <scope>NUCLEOTIDE SEQUENCE</scope>
    <source>
        <strain evidence="1">CGMCC 1.12187</strain>
    </source>
</reference>
<protein>
    <submittedName>
        <fullName evidence="1">Uncharacterized protein</fullName>
    </submittedName>
</protein>
<keyword evidence="2" id="KW-1185">Reference proteome</keyword>
<dbReference type="Proteomes" id="UP000638848">
    <property type="component" value="Unassembled WGS sequence"/>
</dbReference>
<organism evidence="1 2">
    <name type="scientific">Kocuria dechangensis</name>
    <dbReference type="NCBI Taxonomy" id="1176249"/>
    <lineage>
        <taxon>Bacteria</taxon>
        <taxon>Bacillati</taxon>
        <taxon>Actinomycetota</taxon>
        <taxon>Actinomycetes</taxon>
        <taxon>Micrococcales</taxon>
        <taxon>Micrococcaceae</taxon>
        <taxon>Kocuria</taxon>
    </lineage>
</organism>
<name>A0A917LN76_9MICC</name>